<dbReference type="eggNOG" id="ENOG5031JPM">
    <property type="taxonomic scope" value="Bacteria"/>
</dbReference>
<protein>
    <submittedName>
        <fullName evidence="1">Uncharacterized protein</fullName>
    </submittedName>
</protein>
<reference evidence="1 2" key="1">
    <citation type="journal article" date="2012" name="J. Bacteriol.">
        <title>Genome sequence of Mycobacterium hassiacum DSM 44199, a rare source of heat-stable mycobacterial proteins.</title>
        <authorList>
            <person name="Tiago I."/>
            <person name="Maranha A."/>
            <person name="Mendes V."/>
            <person name="Alarico S."/>
            <person name="Moynihan P.J."/>
            <person name="Clarke A.J."/>
            <person name="Macedo-Ribeiro S."/>
            <person name="Pereira P.J."/>
            <person name="Empadinhas N."/>
        </authorList>
    </citation>
    <scope>NUCLEOTIDE SEQUENCE [LARGE SCALE GENOMIC DNA]</scope>
    <source>
        <strain evidence="2">DSM 44199 / CIP 105218 / JCM 12690 / 3849</strain>
    </source>
</reference>
<dbReference type="Proteomes" id="UP000006265">
    <property type="component" value="Unassembled WGS sequence"/>
</dbReference>
<dbReference type="RefSeq" id="WP_005630406.1">
    <property type="nucleotide sequence ID" value="NZ_AMRA01000102.1"/>
</dbReference>
<name>K5BAI6_MYCHD</name>
<accession>K5BAI6</accession>
<organism evidence="1 2">
    <name type="scientific">Mycolicibacterium hassiacum (strain DSM 44199 / CIP 105218 / JCM 12690 / 3849)</name>
    <name type="common">Mycobacterium hassiacum</name>
    <dbReference type="NCBI Taxonomy" id="1122247"/>
    <lineage>
        <taxon>Bacteria</taxon>
        <taxon>Bacillati</taxon>
        <taxon>Actinomycetota</taxon>
        <taxon>Actinomycetes</taxon>
        <taxon>Mycobacteriales</taxon>
        <taxon>Mycobacteriaceae</taxon>
        <taxon>Mycolicibacterium</taxon>
    </lineage>
</organism>
<dbReference type="STRING" id="1122247.GCA_000379865_02705"/>
<dbReference type="AlphaFoldDB" id="K5BAI6"/>
<comment type="caution">
    <text evidence="1">The sequence shown here is derived from an EMBL/GenBank/DDBJ whole genome shotgun (WGS) entry which is preliminary data.</text>
</comment>
<evidence type="ECO:0000313" key="1">
    <source>
        <dbReference type="EMBL" id="EKF22305.1"/>
    </source>
</evidence>
<dbReference type="PATRIC" id="fig|1122247.3.peg.3639"/>
<dbReference type="OrthoDB" id="4729274at2"/>
<gene>
    <name evidence="1" type="ORF">C731_3797</name>
</gene>
<proteinExistence type="predicted"/>
<evidence type="ECO:0000313" key="2">
    <source>
        <dbReference type="Proteomes" id="UP000006265"/>
    </source>
</evidence>
<keyword evidence="2" id="KW-1185">Reference proteome</keyword>
<dbReference type="EMBL" id="AMRA01000102">
    <property type="protein sequence ID" value="EKF22305.1"/>
    <property type="molecule type" value="Genomic_DNA"/>
</dbReference>
<sequence length="111" mass="11279">MATSKLALRRLIFAGGFAVAVAATPAIAIVAMPAPDTAPVAQPCNGGEEPDQFTGMCVPHTVPNAGPSPFKTEPGNPDIPTIMGIPCTGHNTGECIGLAEEQQAMTVTPPK</sequence>